<feature type="region of interest" description="Disordered" evidence="1">
    <location>
        <begin position="309"/>
        <end position="378"/>
    </location>
</feature>
<keyword evidence="5" id="KW-1185">Reference proteome</keyword>
<dbReference type="Pfam" id="PF14244">
    <property type="entry name" value="Retrotran_gag_3"/>
    <property type="match status" value="1"/>
</dbReference>
<evidence type="ECO:0000259" key="3">
    <source>
        <dbReference type="Pfam" id="PF14244"/>
    </source>
</evidence>
<dbReference type="PANTHER" id="PTHR37610:SF78">
    <property type="entry name" value="GAG-POLYPEPTIDE OF LTR COPIA-TYPE-RELATED"/>
    <property type="match status" value="1"/>
</dbReference>
<dbReference type="Proteomes" id="UP001627284">
    <property type="component" value="Unassembled WGS sequence"/>
</dbReference>
<dbReference type="EMBL" id="JBJKTR010000004">
    <property type="protein sequence ID" value="KAL3371394.1"/>
    <property type="molecule type" value="Genomic_DNA"/>
</dbReference>
<gene>
    <name evidence="4" type="ORF">AABB24_008103</name>
</gene>
<feature type="compositionally biased region" description="Low complexity" evidence="1">
    <location>
        <begin position="8"/>
        <end position="19"/>
    </location>
</feature>
<feature type="compositionally biased region" description="Polar residues" evidence="1">
    <location>
        <begin position="337"/>
        <end position="360"/>
    </location>
</feature>
<dbReference type="AlphaFoldDB" id="A0ABD2USE3"/>
<dbReference type="Pfam" id="PF03732">
    <property type="entry name" value="Retrotrans_gag"/>
    <property type="match status" value="1"/>
</dbReference>
<feature type="compositionally biased region" description="Basic and acidic residues" evidence="1">
    <location>
        <begin position="309"/>
        <end position="334"/>
    </location>
</feature>
<evidence type="ECO:0008006" key="6">
    <source>
        <dbReference type="Google" id="ProtNLM"/>
    </source>
</evidence>
<evidence type="ECO:0000259" key="2">
    <source>
        <dbReference type="Pfam" id="PF03732"/>
    </source>
</evidence>
<comment type="caution">
    <text evidence="4">The sequence shown here is derived from an EMBL/GenBank/DDBJ whole genome shotgun (WGS) entry which is preliminary data.</text>
</comment>
<evidence type="ECO:0000256" key="1">
    <source>
        <dbReference type="SAM" id="MobiDB-lite"/>
    </source>
</evidence>
<feature type="region of interest" description="Disordered" evidence="1">
    <location>
        <begin position="1"/>
        <end position="20"/>
    </location>
</feature>
<reference evidence="4 5" key="1">
    <citation type="submission" date="2024-05" db="EMBL/GenBank/DDBJ databases">
        <title>De novo assembly of an allotetraploid wild potato.</title>
        <authorList>
            <person name="Hosaka A.J."/>
        </authorList>
    </citation>
    <scope>NUCLEOTIDE SEQUENCE [LARGE SCALE GENOMIC DNA]</scope>
    <source>
        <tissue evidence="4">Young leaves</tissue>
    </source>
</reference>
<protein>
    <recommendedName>
        <fullName evidence="6">Retrotransposon Copia-like N-terminal domain-containing protein</fullName>
    </recommendedName>
</protein>
<evidence type="ECO:0000313" key="4">
    <source>
        <dbReference type="EMBL" id="KAL3371394.1"/>
    </source>
</evidence>
<evidence type="ECO:0000313" key="5">
    <source>
        <dbReference type="Proteomes" id="UP001627284"/>
    </source>
</evidence>
<feature type="domain" description="Retrotransposon Copia-like N-terminal" evidence="3">
    <location>
        <begin position="35"/>
        <end position="81"/>
    </location>
</feature>
<feature type="compositionally biased region" description="Polar residues" evidence="1">
    <location>
        <begin position="369"/>
        <end position="378"/>
    </location>
</feature>
<sequence length="420" mass="48348">MIDTTDMSTQSPSPSSSTQIQKFTDIHPRSPLYLHPSDTPGSILISQKLTGIENYTGWSNSMRVALLAKNKIAFVDGSCRKEQYLGDLEHEWERCNAFVLSWITNSVSNELANGRMFSSSAHTVWKDLKEHFDKRNLTRIYQLHREICTMSQGTLTVSDYYSKLRNLWDEHISLVPLPACECDKYREYADHMEKQKLIQFLMGLNETFAQSRSHILITVPSPNLNQAYNMIMQDESQRVQSNIIFASVLPLQQLNVNKPTALASMQHNKSKKHNDLYCEHCHMRNHNTKYCYKLIGYPSYHKYVKKNPIDRNERKPQFGDERQRFQGDSHERVGGNRRQQAHNAQCGDSSEYGNKHQQNHTTDHLDNIESGNSSSTSMLVPSFTHDQYNHIMRMLDTNSTSQGAMANMAGPIHWQGEGDW</sequence>
<dbReference type="PANTHER" id="PTHR37610">
    <property type="entry name" value="CCHC-TYPE DOMAIN-CONTAINING PROTEIN"/>
    <property type="match status" value="1"/>
</dbReference>
<proteinExistence type="predicted"/>
<dbReference type="InterPro" id="IPR029472">
    <property type="entry name" value="Copia-like_N"/>
</dbReference>
<name>A0ABD2USE3_9SOLN</name>
<feature type="domain" description="Retrotransposon gag" evidence="2">
    <location>
        <begin position="101"/>
        <end position="170"/>
    </location>
</feature>
<accession>A0ABD2USE3</accession>
<organism evidence="4 5">
    <name type="scientific">Solanum stoloniferum</name>
    <dbReference type="NCBI Taxonomy" id="62892"/>
    <lineage>
        <taxon>Eukaryota</taxon>
        <taxon>Viridiplantae</taxon>
        <taxon>Streptophyta</taxon>
        <taxon>Embryophyta</taxon>
        <taxon>Tracheophyta</taxon>
        <taxon>Spermatophyta</taxon>
        <taxon>Magnoliopsida</taxon>
        <taxon>eudicotyledons</taxon>
        <taxon>Gunneridae</taxon>
        <taxon>Pentapetalae</taxon>
        <taxon>asterids</taxon>
        <taxon>lamiids</taxon>
        <taxon>Solanales</taxon>
        <taxon>Solanaceae</taxon>
        <taxon>Solanoideae</taxon>
        <taxon>Solaneae</taxon>
        <taxon>Solanum</taxon>
    </lineage>
</organism>
<dbReference type="InterPro" id="IPR005162">
    <property type="entry name" value="Retrotrans_gag_dom"/>
</dbReference>